<evidence type="ECO:0000256" key="1">
    <source>
        <dbReference type="SAM" id="MobiDB-lite"/>
    </source>
</evidence>
<feature type="compositionally biased region" description="Polar residues" evidence="1">
    <location>
        <begin position="99"/>
        <end position="117"/>
    </location>
</feature>
<feature type="compositionally biased region" description="Gly residues" evidence="1">
    <location>
        <begin position="66"/>
        <end position="84"/>
    </location>
</feature>
<sequence length="125" mass="12495">MAFQYSPPSQKSPASAPSSISSARNSTEEPANLSHNPGHTQAAVHPTLHPTTNAELTSAVMAGEGSRAGHGESGAGSGSRGGVGPIQWESRALAAISKGMSTNNINPSPHGAPSSSGREVVKLSG</sequence>
<protein>
    <submittedName>
        <fullName evidence="2">Uncharacterized protein</fullName>
    </submittedName>
</protein>
<evidence type="ECO:0000313" key="2">
    <source>
        <dbReference type="EMBL" id="CAE6343093.1"/>
    </source>
</evidence>
<comment type="caution">
    <text evidence="2">The sequence shown here is derived from an EMBL/GenBank/DDBJ whole genome shotgun (WGS) entry which is preliminary data.</text>
</comment>
<feature type="region of interest" description="Disordered" evidence="1">
    <location>
        <begin position="1"/>
        <end position="125"/>
    </location>
</feature>
<dbReference type="EMBL" id="CAJMWS010000029">
    <property type="protein sequence ID" value="CAE6343093.1"/>
    <property type="molecule type" value="Genomic_DNA"/>
</dbReference>
<name>A0A8H2ZU94_9AGAM</name>
<reference evidence="2" key="1">
    <citation type="submission" date="2021-01" db="EMBL/GenBank/DDBJ databases">
        <authorList>
            <person name="Kaushik A."/>
        </authorList>
    </citation>
    <scope>NUCLEOTIDE SEQUENCE</scope>
    <source>
        <strain evidence="2">AG1-1C</strain>
    </source>
</reference>
<feature type="compositionally biased region" description="Low complexity" evidence="1">
    <location>
        <begin position="1"/>
        <end position="23"/>
    </location>
</feature>
<accession>A0A8H2ZU94</accession>
<feature type="compositionally biased region" description="Polar residues" evidence="1">
    <location>
        <begin position="24"/>
        <end position="39"/>
    </location>
</feature>
<proteinExistence type="predicted"/>
<dbReference type="Proteomes" id="UP000663846">
    <property type="component" value="Unassembled WGS sequence"/>
</dbReference>
<organism evidence="2 3">
    <name type="scientific">Rhizoctonia solani</name>
    <dbReference type="NCBI Taxonomy" id="456999"/>
    <lineage>
        <taxon>Eukaryota</taxon>
        <taxon>Fungi</taxon>
        <taxon>Dikarya</taxon>
        <taxon>Basidiomycota</taxon>
        <taxon>Agaricomycotina</taxon>
        <taxon>Agaricomycetes</taxon>
        <taxon>Cantharellales</taxon>
        <taxon>Ceratobasidiaceae</taxon>
        <taxon>Rhizoctonia</taxon>
    </lineage>
</organism>
<evidence type="ECO:0000313" key="3">
    <source>
        <dbReference type="Proteomes" id="UP000663846"/>
    </source>
</evidence>
<dbReference type="AlphaFoldDB" id="A0A8H2ZU94"/>
<gene>
    <name evidence="2" type="ORF">RDB_LOCUS5309</name>
</gene>